<evidence type="ECO:0000259" key="9">
    <source>
        <dbReference type="PROSITE" id="PS50109"/>
    </source>
</evidence>
<evidence type="ECO:0000256" key="8">
    <source>
        <dbReference type="SAM" id="Coils"/>
    </source>
</evidence>
<name>A0A934PYH0_9BURK</name>
<dbReference type="PROSITE" id="PS50112">
    <property type="entry name" value="PAS"/>
    <property type="match status" value="1"/>
</dbReference>
<dbReference type="SUPFAM" id="SSF47384">
    <property type="entry name" value="Homodimeric domain of signal transducing histidine kinase"/>
    <property type="match status" value="1"/>
</dbReference>
<dbReference type="EC" id="2.7.13.3" evidence="3"/>
<dbReference type="PANTHER" id="PTHR43547">
    <property type="entry name" value="TWO-COMPONENT HISTIDINE KINASE"/>
    <property type="match status" value="1"/>
</dbReference>
<protein>
    <recommendedName>
        <fullName evidence="3">histidine kinase</fullName>
        <ecNumber evidence="3">2.7.13.3</ecNumber>
    </recommendedName>
</protein>
<dbReference type="InterPro" id="IPR003661">
    <property type="entry name" value="HisK_dim/P_dom"/>
</dbReference>
<dbReference type="SUPFAM" id="SSF55785">
    <property type="entry name" value="PYP-like sensor domain (PAS domain)"/>
    <property type="match status" value="1"/>
</dbReference>
<dbReference type="PRINTS" id="PR00344">
    <property type="entry name" value="BCTRLSENSOR"/>
</dbReference>
<feature type="modified residue" description="4-aspartylphosphate" evidence="7">
    <location>
        <position position="593"/>
    </location>
</feature>
<dbReference type="InterPro" id="IPR000700">
    <property type="entry name" value="PAS-assoc_C"/>
</dbReference>
<dbReference type="Gene3D" id="3.40.50.2300">
    <property type="match status" value="1"/>
</dbReference>
<dbReference type="CDD" id="cd00082">
    <property type="entry name" value="HisKA"/>
    <property type="match status" value="1"/>
</dbReference>
<keyword evidence="8" id="KW-0175">Coiled coil</keyword>
<dbReference type="NCBIfam" id="TIGR00229">
    <property type="entry name" value="sensory_box"/>
    <property type="match status" value="1"/>
</dbReference>
<dbReference type="InterPro" id="IPR036097">
    <property type="entry name" value="HisK_dim/P_sf"/>
</dbReference>
<proteinExistence type="predicted"/>
<dbReference type="CDD" id="cd00130">
    <property type="entry name" value="PAS"/>
    <property type="match status" value="1"/>
</dbReference>
<dbReference type="Gene3D" id="3.30.565.10">
    <property type="entry name" value="Histidine kinase-like ATPase, C-terminal domain"/>
    <property type="match status" value="1"/>
</dbReference>
<feature type="domain" description="Histidine kinase" evidence="9">
    <location>
        <begin position="297"/>
        <end position="516"/>
    </location>
</feature>
<evidence type="ECO:0000256" key="7">
    <source>
        <dbReference type="PROSITE-ProRule" id="PRU00169"/>
    </source>
</evidence>
<feature type="domain" description="PAC" evidence="12">
    <location>
        <begin position="212"/>
        <end position="265"/>
    </location>
</feature>
<sequence length="668" mass="71362">MQSARPGGVDPISSTISQPPAAGSWGAWHLAVLERLAPPSLLLDGQHHVVHLSPQAGRFLQPGGGEPSQDVLVLAHPALREPLREALARAGANGQHATTEPVTIGSELVRARVQPAPEVGPGACLIVFEASHVTPPARPERLRSMVDDVRDYGIVALDAQKHITSWNRGAELLLGHPESAVAGESVDLLFTDDDRAAGLPAQMAQMAQANGQAMDERLLRREDGSQLYASCLWLPLRDAQSRTLGYVLVLRDLTTERQSSEALQRSQAELVDALADSQRARQQLEAAEAAKDRFLAVLSHELRNPLASIASASELLLMPKLPPAALEKAAQVVQRQARAMKVLLDELLDVSRLTLGRLTLTRKPVSIGDVVQSALDTTRPLVAAAGHDLVVRLPRQTVEVDGDPVRLAQVVSNLVSNAAKYTPEGGRIAIAAEVFHDEVVVSVEDNGIGMDPAEIERMFDVFSQGAQPAGQRSNGGLGIGLALARNIVELHGGWIMASSAGPGQGSQLRVGLPLLRVVQDEELPVVSVPPVAQPLPAEPAEGELILVADDSGDAAWGLAKLLELSGFRAVLARSGEEALRVAEQERPSIALLDIGMPDLSGHEVARRLRTTPWGRDMVLIAATGWGRDADVQQSLQAGFDAHLTKPLNVGRVRGLVEELSARHRRKSS</sequence>
<dbReference type="Pfam" id="PF00989">
    <property type="entry name" value="PAS"/>
    <property type="match status" value="1"/>
</dbReference>
<keyword evidence="14" id="KW-1185">Reference proteome</keyword>
<evidence type="ECO:0000256" key="3">
    <source>
        <dbReference type="ARBA" id="ARBA00012438"/>
    </source>
</evidence>
<evidence type="ECO:0000256" key="5">
    <source>
        <dbReference type="ARBA" id="ARBA00022679"/>
    </source>
</evidence>
<evidence type="ECO:0000313" key="14">
    <source>
        <dbReference type="Proteomes" id="UP000617041"/>
    </source>
</evidence>
<gene>
    <name evidence="13" type="ORF">I8E28_00310</name>
</gene>
<dbReference type="GO" id="GO:0000155">
    <property type="term" value="F:phosphorelay sensor kinase activity"/>
    <property type="evidence" value="ECO:0007669"/>
    <property type="project" value="InterPro"/>
</dbReference>
<dbReference type="SUPFAM" id="SSF55874">
    <property type="entry name" value="ATPase domain of HSP90 chaperone/DNA topoisomerase II/histidine kinase"/>
    <property type="match status" value="1"/>
</dbReference>
<dbReference type="Gene3D" id="3.30.450.20">
    <property type="entry name" value="PAS domain"/>
    <property type="match status" value="1"/>
</dbReference>
<dbReference type="InterPro" id="IPR000014">
    <property type="entry name" value="PAS"/>
</dbReference>
<dbReference type="Pfam" id="PF02518">
    <property type="entry name" value="HATPase_c"/>
    <property type="match status" value="1"/>
</dbReference>
<dbReference type="PROSITE" id="PS50110">
    <property type="entry name" value="RESPONSE_REGULATORY"/>
    <property type="match status" value="1"/>
</dbReference>
<dbReference type="SMART" id="SM00388">
    <property type="entry name" value="HisKA"/>
    <property type="match status" value="1"/>
</dbReference>
<evidence type="ECO:0000256" key="6">
    <source>
        <dbReference type="ARBA" id="ARBA00022777"/>
    </source>
</evidence>
<dbReference type="PROSITE" id="PS50113">
    <property type="entry name" value="PAC"/>
    <property type="match status" value="1"/>
</dbReference>
<comment type="subcellular location">
    <subcellularLocation>
        <location evidence="2">Cell inner membrane</location>
        <topology evidence="2">Multi-pass membrane protein</topology>
    </subcellularLocation>
</comment>
<feature type="coiled-coil region" evidence="8">
    <location>
        <begin position="263"/>
        <end position="290"/>
    </location>
</feature>
<dbReference type="InterPro" id="IPR035965">
    <property type="entry name" value="PAS-like_dom_sf"/>
</dbReference>
<dbReference type="FunFam" id="3.30.565.10:FF:000006">
    <property type="entry name" value="Sensor histidine kinase WalK"/>
    <property type="match status" value="1"/>
</dbReference>
<evidence type="ECO:0000259" key="12">
    <source>
        <dbReference type="PROSITE" id="PS50113"/>
    </source>
</evidence>
<dbReference type="Proteomes" id="UP000617041">
    <property type="component" value="Unassembled WGS sequence"/>
</dbReference>
<dbReference type="PROSITE" id="PS50109">
    <property type="entry name" value="HIS_KIN"/>
    <property type="match status" value="1"/>
</dbReference>
<dbReference type="InterPro" id="IPR001789">
    <property type="entry name" value="Sig_transdc_resp-reg_receiver"/>
</dbReference>
<feature type="domain" description="Response regulatory" evidence="10">
    <location>
        <begin position="544"/>
        <end position="660"/>
    </location>
</feature>
<dbReference type="SMART" id="SM00387">
    <property type="entry name" value="HATPase_c"/>
    <property type="match status" value="1"/>
</dbReference>
<evidence type="ECO:0000259" key="11">
    <source>
        <dbReference type="PROSITE" id="PS50112"/>
    </source>
</evidence>
<evidence type="ECO:0000313" key="13">
    <source>
        <dbReference type="EMBL" id="MBK0391017.1"/>
    </source>
</evidence>
<accession>A0A934PYH0</accession>
<dbReference type="InterPro" id="IPR003594">
    <property type="entry name" value="HATPase_dom"/>
</dbReference>
<dbReference type="GO" id="GO:0005886">
    <property type="term" value="C:plasma membrane"/>
    <property type="evidence" value="ECO:0007669"/>
    <property type="project" value="UniProtKB-SubCell"/>
</dbReference>
<dbReference type="InterPro" id="IPR005467">
    <property type="entry name" value="His_kinase_dom"/>
</dbReference>
<dbReference type="EMBL" id="JAEDAO010000001">
    <property type="protein sequence ID" value="MBK0391017.1"/>
    <property type="molecule type" value="Genomic_DNA"/>
</dbReference>
<dbReference type="Pfam" id="PF00072">
    <property type="entry name" value="Response_reg"/>
    <property type="match status" value="1"/>
</dbReference>
<dbReference type="PANTHER" id="PTHR43547:SF2">
    <property type="entry name" value="HYBRID SIGNAL TRANSDUCTION HISTIDINE KINASE C"/>
    <property type="match status" value="1"/>
</dbReference>
<dbReference type="SMART" id="SM00448">
    <property type="entry name" value="REC"/>
    <property type="match status" value="1"/>
</dbReference>
<dbReference type="SMART" id="SM00091">
    <property type="entry name" value="PAS"/>
    <property type="match status" value="2"/>
</dbReference>
<reference evidence="13" key="1">
    <citation type="submission" date="2020-12" db="EMBL/GenBank/DDBJ databases">
        <title>Ramlibacter sp. nov., isolated from a freshwater alga, Cryptomonas.</title>
        <authorList>
            <person name="Kim H.M."/>
            <person name="Jeon C.O."/>
        </authorList>
    </citation>
    <scope>NUCLEOTIDE SEQUENCE</scope>
    <source>
        <strain evidence="13">CrO1</strain>
    </source>
</reference>
<dbReference type="InterPro" id="IPR004358">
    <property type="entry name" value="Sig_transdc_His_kin-like_C"/>
</dbReference>
<dbReference type="InterPro" id="IPR036890">
    <property type="entry name" value="HATPase_C_sf"/>
</dbReference>
<evidence type="ECO:0000256" key="2">
    <source>
        <dbReference type="ARBA" id="ARBA00004429"/>
    </source>
</evidence>
<dbReference type="InterPro" id="IPR011006">
    <property type="entry name" value="CheY-like_superfamily"/>
</dbReference>
<keyword evidence="4 7" id="KW-0597">Phosphoprotein</keyword>
<evidence type="ECO:0000256" key="4">
    <source>
        <dbReference type="ARBA" id="ARBA00022553"/>
    </source>
</evidence>
<keyword evidence="6" id="KW-0418">Kinase</keyword>
<dbReference type="GO" id="GO:0006355">
    <property type="term" value="P:regulation of DNA-templated transcription"/>
    <property type="evidence" value="ECO:0007669"/>
    <property type="project" value="InterPro"/>
</dbReference>
<comment type="catalytic activity">
    <reaction evidence="1">
        <text>ATP + protein L-histidine = ADP + protein N-phospho-L-histidine.</text>
        <dbReference type="EC" id="2.7.13.3"/>
    </reaction>
</comment>
<organism evidence="13 14">
    <name type="scientific">Ramlibacter algicola</name>
    <dbReference type="NCBI Taxonomy" id="2795217"/>
    <lineage>
        <taxon>Bacteria</taxon>
        <taxon>Pseudomonadati</taxon>
        <taxon>Pseudomonadota</taxon>
        <taxon>Betaproteobacteria</taxon>
        <taxon>Burkholderiales</taxon>
        <taxon>Comamonadaceae</taxon>
        <taxon>Ramlibacter</taxon>
    </lineage>
</organism>
<dbReference type="Gene3D" id="1.10.287.130">
    <property type="match status" value="1"/>
</dbReference>
<dbReference type="Pfam" id="PF00512">
    <property type="entry name" value="HisKA"/>
    <property type="match status" value="1"/>
</dbReference>
<dbReference type="InterPro" id="IPR013767">
    <property type="entry name" value="PAS_fold"/>
</dbReference>
<dbReference type="SUPFAM" id="SSF52172">
    <property type="entry name" value="CheY-like"/>
    <property type="match status" value="1"/>
</dbReference>
<evidence type="ECO:0000259" key="10">
    <source>
        <dbReference type="PROSITE" id="PS50110"/>
    </source>
</evidence>
<keyword evidence="5" id="KW-0808">Transferase</keyword>
<dbReference type="RefSeq" id="WP_200785866.1">
    <property type="nucleotide sequence ID" value="NZ_JAEDAO010000001.1"/>
</dbReference>
<comment type="caution">
    <text evidence="13">The sequence shown here is derived from an EMBL/GenBank/DDBJ whole genome shotgun (WGS) entry which is preliminary data.</text>
</comment>
<dbReference type="AlphaFoldDB" id="A0A934PYH0"/>
<feature type="domain" description="PAS" evidence="11">
    <location>
        <begin position="138"/>
        <end position="193"/>
    </location>
</feature>
<evidence type="ECO:0000256" key="1">
    <source>
        <dbReference type="ARBA" id="ARBA00000085"/>
    </source>
</evidence>